<dbReference type="EMBL" id="ML986490">
    <property type="protein sequence ID" value="KAF2277597.1"/>
    <property type="molecule type" value="Genomic_DNA"/>
</dbReference>
<dbReference type="Proteomes" id="UP000800097">
    <property type="component" value="Unassembled WGS sequence"/>
</dbReference>
<keyword evidence="3" id="KW-1185">Reference proteome</keyword>
<reference evidence="2" key="1">
    <citation type="journal article" date="2020" name="Stud. Mycol.">
        <title>101 Dothideomycetes genomes: a test case for predicting lifestyles and emergence of pathogens.</title>
        <authorList>
            <person name="Haridas S."/>
            <person name="Albert R."/>
            <person name="Binder M."/>
            <person name="Bloem J."/>
            <person name="Labutti K."/>
            <person name="Salamov A."/>
            <person name="Andreopoulos B."/>
            <person name="Baker S."/>
            <person name="Barry K."/>
            <person name="Bills G."/>
            <person name="Bluhm B."/>
            <person name="Cannon C."/>
            <person name="Castanera R."/>
            <person name="Culley D."/>
            <person name="Daum C."/>
            <person name="Ezra D."/>
            <person name="Gonzalez J."/>
            <person name="Henrissat B."/>
            <person name="Kuo A."/>
            <person name="Liang C."/>
            <person name="Lipzen A."/>
            <person name="Lutzoni F."/>
            <person name="Magnuson J."/>
            <person name="Mondo S."/>
            <person name="Nolan M."/>
            <person name="Ohm R."/>
            <person name="Pangilinan J."/>
            <person name="Park H.-J."/>
            <person name="Ramirez L."/>
            <person name="Alfaro M."/>
            <person name="Sun H."/>
            <person name="Tritt A."/>
            <person name="Yoshinaga Y."/>
            <person name="Zwiers L.-H."/>
            <person name="Turgeon B."/>
            <person name="Goodwin S."/>
            <person name="Spatafora J."/>
            <person name="Crous P."/>
            <person name="Grigoriev I."/>
        </authorList>
    </citation>
    <scope>NUCLEOTIDE SEQUENCE</scope>
    <source>
        <strain evidence="2">CBS 379.55</strain>
    </source>
</reference>
<protein>
    <submittedName>
        <fullName evidence="2">Uncharacterized protein</fullName>
    </submittedName>
</protein>
<evidence type="ECO:0000313" key="3">
    <source>
        <dbReference type="Proteomes" id="UP000800097"/>
    </source>
</evidence>
<dbReference type="RefSeq" id="XP_033655136.1">
    <property type="nucleotide sequence ID" value="XM_033794508.1"/>
</dbReference>
<evidence type="ECO:0000256" key="1">
    <source>
        <dbReference type="SAM" id="Phobius"/>
    </source>
</evidence>
<keyword evidence="1" id="KW-0812">Transmembrane</keyword>
<keyword evidence="1" id="KW-1133">Transmembrane helix</keyword>
<proteinExistence type="predicted"/>
<keyword evidence="1" id="KW-0472">Membrane</keyword>
<evidence type="ECO:0000313" key="2">
    <source>
        <dbReference type="EMBL" id="KAF2277597.1"/>
    </source>
</evidence>
<sequence>MGPCIYDTPLLPAQKGTENVQTFLFVFLPCWLSSLVTCFCHGVDGFKVMDGNKGRGSRLAYMWFSSCYSCSHLGWARTS</sequence>
<accession>A0A6A6JM61</accession>
<dbReference type="GeneID" id="54547683"/>
<organism evidence="2 3">
    <name type="scientific">Westerdykella ornata</name>
    <dbReference type="NCBI Taxonomy" id="318751"/>
    <lineage>
        <taxon>Eukaryota</taxon>
        <taxon>Fungi</taxon>
        <taxon>Dikarya</taxon>
        <taxon>Ascomycota</taxon>
        <taxon>Pezizomycotina</taxon>
        <taxon>Dothideomycetes</taxon>
        <taxon>Pleosporomycetidae</taxon>
        <taxon>Pleosporales</taxon>
        <taxon>Sporormiaceae</taxon>
        <taxon>Westerdykella</taxon>
    </lineage>
</organism>
<feature type="transmembrane region" description="Helical" evidence="1">
    <location>
        <begin position="20"/>
        <end position="43"/>
    </location>
</feature>
<name>A0A6A6JM61_WESOR</name>
<gene>
    <name evidence="2" type="ORF">EI97DRAFT_298582</name>
</gene>
<dbReference type="AlphaFoldDB" id="A0A6A6JM61"/>